<keyword evidence="2" id="KW-0732">Signal</keyword>
<dbReference type="InterPro" id="IPR011050">
    <property type="entry name" value="Pectin_lyase_fold/virulence"/>
</dbReference>
<evidence type="ECO:0000256" key="1">
    <source>
        <dbReference type="SAM" id="MobiDB-lite"/>
    </source>
</evidence>
<evidence type="ECO:0000313" key="4">
    <source>
        <dbReference type="Proteomes" id="UP000585638"/>
    </source>
</evidence>
<proteinExistence type="predicted"/>
<dbReference type="PROSITE" id="PS51257">
    <property type="entry name" value="PROKAR_LIPOPROTEIN"/>
    <property type="match status" value="1"/>
</dbReference>
<feature type="signal peptide" evidence="2">
    <location>
        <begin position="1"/>
        <end position="21"/>
    </location>
</feature>
<feature type="compositionally biased region" description="Low complexity" evidence="1">
    <location>
        <begin position="28"/>
        <end position="63"/>
    </location>
</feature>
<organism evidence="3 4">
    <name type="scientific">Kutzneria kofuensis</name>
    <dbReference type="NCBI Taxonomy" id="103725"/>
    <lineage>
        <taxon>Bacteria</taxon>
        <taxon>Bacillati</taxon>
        <taxon>Actinomycetota</taxon>
        <taxon>Actinomycetes</taxon>
        <taxon>Pseudonocardiales</taxon>
        <taxon>Pseudonocardiaceae</taxon>
        <taxon>Kutzneria</taxon>
    </lineage>
</organism>
<reference evidence="3 4" key="1">
    <citation type="submission" date="2020-08" db="EMBL/GenBank/DDBJ databases">
        <title>Sequencing the genomes of 1000 actinobacteria strains.</title>
        <authorList>
            <person name="Klenk H.-P."/>
        </authorList>
    </citation>
    <scope>NUCLEOTIDE SEQUENCE [LARGE SCALE GENOMIC DNA]</scope>
    <source>
        <strain evidence="3 4">DSM 43851</strain>
    </source>
</reference>
<feature type="chain" id="PRO_5038993154" description="Right handed beta helix domain-containing protein" evidence="2">
    <location>
        <begin position="22"/>
        <end position="334"/>
    </location>
</feature>
<name>A0A7W9NG39_9PSEU</name>
<dbReference type="EMBL" id="JACHIR010000001">
    <property type="protein sequence ID" value="MBB5891114.1"/>
    <property type="molecule type" value="Genomic_DNA"/>
</dbReference>
<feature type="region of interest" description="Disordered" evidence="1">
    <location>
        <begin position="23"/>
        <end position="84"/>
    </location>
</feature>
<accession>A0A7W9NG39</accession>
<evidence type="ECO:0008006" key="5">
    <source>
        <dbReference type="Google" id="ProtNLM"/>
    </source>
</evidence>
<protein>
    <recommendedName>
        <fullName evidence="5">Right handed beta helix domain-containing protein</fullName>
    </recommendedName>
</protein>
<gene>
    <name evidence="3" type="ORF">BJ998_002310</name>
</gene>
<dbReference type="Proteomes" id="UP000585638">
    <property type="component" value="Unassembled WGS sequence"/>
</dbReference>
<dbReference type="SUPFAM" id="SSF51126">
    <property type="entry name" value="Pectin lyase-like"/>
    <property type="match status" value="1"/>
</dbReference>
<evidence type="ECO:0000256" key="2">
    <source>
        <dbReference type="SAM" id="SignalP"/>
    </source>
</evidence>
<sequence length="334" mass="34375">MRHALPIAVVGVAAMVLTACTGSTPVADPVSTTPSDTTVSSTTAASSTTTSTSTTTSSTTTSSKPGGTSQGAPPPGRSGGGRCAAYPTPACTGVPPGTKLSAVTLNSGDSYRVSQDGAVLDGMHIPGNLLITAHNVTVRNSQIDGFVTDEYENVDYSYTILDSTVGPASGCDSQPGVGEGSFYARGVLIRNHGDGFRDSGNDIEIHDSYVHLCSNPGDHSDGIQSYQGGHNLVLDHNTLDQRDATDITAPIFLTDLTNTVSVTNNLVAGGTYSIQVKGAGGTVVVRGNRMVDKSWVYGPVESECGNIQWSDNTLVTIDSNYTVTSTVGPLPCHG</sequence>
<dbReference type="AlphaFoldDB" id="A0A7W9NG39"/>
<evidence type="ECO:0000313" key="3">
    <source>
        <dbReference type="EMBL" id="MBB5891114.1"/>
    </source>
</evidence>
<comment type="caution">
    <text evidence="3">The sequence shown here is derived from an EMBL/GenBank/DDBJ whole genome shotgun (WGS) entry which is preliminary data.</text>
</comment>
<keyword evidence="4" id="KW-1185">Reference proteome</keyword>
<dbReference type="RefSeq" id="WP_184861005.1">
    <property type="nucleotide sequence ID" value="NZ_BAAAWY010000044.1"/>
</dbReference>